<comment type="similarity">
    <text evidence="1 7">Belongs to the RecO family.</text>
</comment>
<dbReference type="GO" id="GO:0043590">
    <property type="term" value="C:bacterial nucleoid"/>
    <property type="evidence" value="ECO:0007669"/>
    <property type="project" value="TreeGrafter"/>
</dbReference>
<dbReference type="PANTHER" id="PTHR33991">
    <property type="entry name" value="DNA REPAIR PROTEIN RECO"/>
    <property type="match status" value="1"/>
</dbReference>
<evidence type="ECO:0000256" key="2">
    <source>
        <dbReference type="ARBA" id="ARBA00021310"/>
    </source>
</evidence>
<keyword evidence="5 7" id="KW-0234">DNA repair</keyword>
<evidence type="ECO:0000256" key="5">
    <source>
        <dbReference type="ARBA" id="ARBA00023204"/>
    </source>
</evidence>
<protein>
    <recommendedName>
        <fullName evidence="2 7">DNA repair protein RecO</fullName>
    </recommendedName>
    <alternativeName>
        <fullName evidence="6 7">Recombination protein O</fullName>
    </alternativeName>
</protein>
<dbReference type="InterPro" id="IPR003717">
    <property type="entry name" value="RecO"/>
</dbReference>
<gene>
    <name evidence="7 9" type="primary">recO</name>
    <name evidence="9" type="ORF">FVE67_06700</name>
</gene>
<accession>A0A6H1WTF3</accession>
<evidence type="ECO:0000256" key="1">
    <source>
        <dbReference type="ARBA" id="ARBA00007452"/>
    </source>
</evidence>
<proteinExistence type="inferred from homology"/>
<dbReference type="SUPFAM" id="SSF50249">
    <property type="entry name" value="Nucleic acid-binding proteins"/>
    <property type="match status" value="1"/>
</dbReference>
<evidence type="ECO:0000256" key="6">
    <source>
        <dbReference type="ARBA" id="ARBA00033409"/>
    </source>
</evidence>
<keyword evidence="10" id="KW-1185">Reference proteome</keyword>
<dbReference type="EMBL" id="CP042909">
    <property type="protein sequence ID" value="QJA06505.1"/>
    <property type="molecule type" value="Genomic_DNA"/>
</dbReference>
<evidence type="ECO:0000313" key="10">
    <source>
        <dbReference type="Proteomes" id="UP000501253"/>
    </source>
</evidence>
<dbReference type="Pfam" id="PF02565">
    <property type="entry name" value="RecO_C"/>
    <property type="match status" value="1"/>
</dbReference>
<dbReference type="Pfam" id="PF11967">
    <property type="entry name" value="RecO_N"/>
    <property type="match status" value="1"/>
</dbReference>
<dbReference type="AlphaFoldDB" id="A0A6H1WTF3"/>
<feature type="domain" description="DNA replication/recombination mediator RecO N-terminal" evidence="8">
    <location>
        <begin position="6"/>
        <end position="72"/>
    </location>
</feature>
<dbReference type="SUPFAM" id="SSF57863">
    <property type="entry name" value="ArfGap/RecO-like zinc finger"/>
    <property type="match status" value="1"/>
</dbReference>
<dbReference type="Proteomes" id="UP000501253">
    <property type="component" value="Chromosome"/>
</dbReference>
<dbReference type="InterPro" id="IPR012340">
    <property type="entry name" value="NA-bd_OB-fold"/>
</dbReference>
<dbReference type="InterPro" id="IPR022572">
    <property type="entry name" value="DNA_rep/recomb_RecO_N"/>
</dbReference>
<evidence type="ECO:0000256" key="7">
    <source>
        <dbReference type="HAMAP-Rule" id="MF_00201"/>
    </source>
</evidence>
<dbReference type="InterPro" id="IPR037278">
    <property type="entry name" value="ARFGAP/RecO"/>
</dbReference>
<dbReference type="RefSeq" id="WP_168719857.1">
    <property type="nucleotide sequence ID" value="NZ_CP042909.1"/>
</dbReference>
<dbReference type="Gene3D" id="1.20.1440.120">
    <property type="entry name" value="Recombination protein O, C-terminal domain"/>
    <property type="match status" value="1"/>
</dbReference>
<dbReference type="KEGG" id="tmai:FVE67_06700"/>
<keyword evidence="3 7" id="KW-0227">DNA damage</keyword>
<keyword evidence="4 7" id="KW-0233">DNA recombination</keyword>
<dbReference type="InterPro" id="IPR042242">
    <property type="entry name" value="RecO_C"/>
</dbReference>
<dbReference type="Gene3D" id="2.40.50.140">
    <property type="entry name" value="Nucleic acid-binding proteins"/>
    <property type="match status" value="1"/>
</dbReference>
<sequence>MLKPREVLLLSVREVAESDLLLSFLSPRAGRFLAVAKGGRRSLRRFVNKLEAGHLLRVYLRRGRAGLAPILEAADLLWAPERVRADPRAFALAGYFLELAERSSPPAEGREVFPLLLESLRFLEDHGPSGLLAAFFELRLLGLLGWAPELSRCLGCGAPLLEGGAFFPEKGGVLCRKCAPEGGRPLSARSLALLQGLRRLTLAGLSRVKARPEDLFAVSQALRTFLQGVLDQDIKALKVLEALESSGGVHEARDGGKAVCP</sequence>
<evidence type="ECO:0000256" key="3">
    <source>
        <dbReference type="ARBA" id="ARBA00022763"/>
    </source>
</evidence>
<organism evidence="9 10">
    <name type="scientific">Thermosulfurimonas marina</name>
    <dbReference type="NCBI Taxonomy" id="2047767"/>
    <lineage>
        <taxon>Bacteria</taxon>
        <taxon>Pseudomonadati</taxon>
        <taxon>Thermodesulfobacteriota</taxon>
        <taxon>Thermodesulfobacteria</taxon>
        <taxon>Thermodesulfobacteriales</taxon>
        <taxon>Thermodesulfobacteriaceae</taxon>
        <taxon>Thermosulfurimonas</taxon>
    </lineage>
</organism>
<dbReference type="PANTHER" id="PTHR33991:SF1">
    <property type="entry name" value="DNA REPAIR PROTEIN RECO"/>
    <property type="match status" value="1"/>
</dbReference>
<dbReference type="HAMAP" id="MF_00201">
    <property type="entry name" value="RecO"/>
    <property type="match status" value="1"/>
</dbReference>
<evidence type="ECO:0000256" key="4">
    <source>
        <dbReference type="ARBA" id="ARBA00023172"/>
    </source>
</evidence>
<reference evidence="9 10" key="1">
    <citation type="submission" date="2019-08" db="EMBL/GenBank/DDBJ databases">
        <title>Complete genome sequence of Thermosulfurimonas marina SU872T, an anaerobic thermophilic chemolithoautotrophic bacterium isolated from a shallow marine hydrothermal vent.</title>
        <authorList>
            <person name="Allioux M."/>
            <person name="Jebbar M."/>
            <person name="Slobodkina G."/>
            <person name="Slobodkin A."/>
            <person name="Moalic Y."/>
            <person name="Frolova A."/>
            <person name="Shao Z."/>
            <person name="Alain K."/>
        </authorList>
    </citation>
    <scope>NUCLEOTIDE SEQUENCE [LARGE SCALE GENOMIC DNA]</scope>
    <source>
        <strain evidence="9 10">SU872</strain>
    </source>
</reference>
<dbReference type="GO" id="GO:0006302">
    <property type="term" value="P:double-strand break repair"/>
    <property type="evidence" value="ECO:0007669"/>
    <property type="project" value="TreeGrafter"/>
</dbReference>
<dbReference type="GO" id="GO:0006310">
    <property type="term" value="P:DNA recombination"/>
    <property type="evidence" value="ECO:0007669"/>
    <property type="project" value="UniProtKB-UniRule"/>
</dbReference>
<name>A0A6H1WTF3_9BACT</name>
<evidence type="ECO:0000313" key="9">
    <source>
        <dbReference type="EMBL" id="QJA06505.1"/>
    </source>
</evidence>
<evidence type="ECO:0000259" key="8">
    <source>
        <dbReference type="Pfam" id="PF11967"/>
    </source>
</evidence>
<comment type="function">
    <text evidence="7">Involved in DNA repair and RecF pathway recombination.</text>
</comment>
<dbReference type="NCBIfam" id="TIGR00613">
    <property type="entry name" value="reco"/>
    <property type="match status" value="1"/>
</dbReference>